<gene>
    <name evidence="1" type="ORF">JOB18_020225</name>
</gene>
<evidence type="ECO:0000313" key="2">
    <source>
        <dbReference type="Proteomes" id="UP000693946"/>
    </source>
</evidence>
<accession>A0AAV6PCS6</accession>
<reference evidence="1 2" key="1">
    <citation type="journal article" date="2021" name="Sci. Rep.">
        <title>Chromosome anchoring in Senegalese sole (Solea senegalensis) reveals sex-associated markers and genome rearrangements in flatfish.</title>
        <authorList>
            <person name="Guerrero-Cozar I."/>
            <person name="Gomez-Garrido J."/>
            <person name="Berbel C."/>
            <person name="Martinez-Blanch J.F."/>
            <person name="Alioto T."/>
            <person name="Claros M.G."/>
            <person name="Gagnaire P.A."/>
            <person name="Manchado M."/>
        </authorList>
    </citation>
    <scope>NUCLEOTIDE SEQUENCE [LARGE SCALE GENOMIC DNA]</scope>
    <source>
        <strain evidence="1">Sse05_10M</strain>
    </source>
</reference>
<keyword evidence="2" id="KW-1185">Reference proteome</keyword>
<dbReference type="Proteomes" id="UP000693946">
    <property type="component" value="Unassembled WGS sequence"/>
</dbReference>
<evidence type="ECO:0000313" key="1">
    <source>
        <dbReference type="EMBL" id="KAG7453569.1"/>
    </source>
</evidence>
<organism evidence="1 2">
    <name type="scientific">Solea senegalensis</name>
    <name type="common">Senegalese sole</name>
    <dbReference type="NCBI Taxonomy" id="28829"/>
    <lineage>
        <taxon>Eukaryota</taxon>
        <taxon>Metazoa</taxon>
        <taxon>Chordata</taxon>
        <taxon>Craniata</taxon>
        <taxon>Vertebrata</taxon>
        <taxon>Euteleostomi</taxon>
        <taxon>Actinopterygii</taxon>
        <taxon>Neopterygii</taxon>
        <taxon>Teleostei</taxon>
        <taxon>Neoteleostei</taxon>
        <taxon>Acanthomorphata</taxon>
        <taxon>Carangaria</taxon>
        <taxon>Pleuronectiformes</taxon>
        <taxon>Pleuronectoidei</taxon>
        <taxon>Soleidae</taxon>
        <taxon>Solea</taxon>
    </lineage>
</organism>
<protein>
    <submittedName>
        <fullName evidence="1">Uncharacterized protein</fullName>
    </submittedName>
</protein>
<name>A0AAV6PCS6_SOLSE</name>
<comment type="caution">
    <text evidence="1">The sequence shown here is derived from an EMBL/GenBank/DDBJ whole genome shotgun (WGS) entry which is preliminary data.</text>
</comment>
<proteinExistence type="predicted"/>
<sequence>MQQLDHHSTRLMTIFKRKGGAAGRKIRNIMVDLDKNEAVETRRACVLKALMVYFNEDPENLIREYMWKAGVDPCPTSPCRRRTVTFFSVCRSGYYLWMVLHPSRQNYMVIGDWIDNK</sequence>
<dbReference type="AlphaFoldDB" id="A0AAV6PCS6"/>
<dbReference type="EMBL" id="JAGKHQ010001842">
    <property type="protein sequence ID" value="KAG7453569.1"/>
    <property type="molecule type" value="Genomic_DNA"/>
</dbReference>
<feature type="non-terminal residue" evidence="1">
    <location>
        <position position="117"/>
    </location>
</feature>